<proteinExistence type="predicted"/>
<evidence type="ECO:0000313" key="3">
    <source>
        <dbReference type="Proteomes" id="UP000266177"/>
    </source>
</evidence>
<sequence>MEGKFGEGKRSHGLGRIRARLQTTSETVIGLQLLVMNLEKRLRVLFLPLLRWLWSNLAFHLS</sequence>
<gene>
    <name evidence="2" type="ORF">DQX05_14060</name>
</gene>
<dbReference type="EMBL" id="QYZD01000011">
    <property type="protein sequence ID" value="RJG23365.1"/>
    <property type="molecule type" value="Genomic_DNA"/>
</dbReference>
<dbReference type="Proteomes" id="UP000266177">
    <property type="component" value="Unassembled WGS sequence"/>
</dbReference>
<evidence type="ECO:0000313" key="2">
    <source>
        <dbReference type="EMBL" id="RJG23365.1"/>
    </source>
</evidence>
<dbReference type="InterPro" id="IPR025668">
    <property type="entry name" value="Tnp_DDE_dom"/>
</dbReference>
<dbReference type="RefSeq" id="WP_119794218.1">
    <property type="nucleotide sequence ID" value="NZ_QYZD01000011.1"/>
</dbReference>
<reference evidence="2 3" key="1">
    <citation type="submission" date="2018-09" db="EMBL/GenBank/DDBJ databases">
        <title>Paenibacillus SK2017-BO5.</title>
        <authorList>
            <person name="Piskunova J.V."/>
            <person name="Dubiley S.A."/>
            <person name="Severinov K.V."/>
        </authorList>
    </citation>
    <scope>NUCLEOTIDE SEQUENCE [LARGE SCALE GENOMIC DNA]</scope>
    <source>
        <strain evidence="2 3">BO5</strain>
    </source>
</reference>
<name>A0A3A3GIY3_PANTH</name>
<organism evidence="2 3">
    <name type="scientific">Paenibacillus thiaminolyticus</name>
    <name type="common">Bacillus thiaminolyticus</name>
    <dbReference type="NCBI Taxonomy" id="49283"/>
    <lineage>
        <taxon>Bacteria</taxon>
        <taxon>Bacillati</taxon>
        <taxon>Bacillota</taxon>
        <taxon>Bacilli</taxon>
        <taxon>Bacillales</taxon>
        <taxon>Paenibacillaceae</taxon>
        <taxon>Paenibacillus</taxon>
    </lineage>
</organism>
<dbReference type="AlphaFoldDB" id="A0A3A3GIY3"/>
<feature type="domain" description="Transposase DDE" evidence="1">
    <location>
        <begin position="2"/>
        <end position="39"/>
    </location>
</feature>
<evidence type="ECO:0000259" key="1">
    <source>
        <dbReference type="Pfam" id="PF13586"/>
    </source>
</evidence>
<comment type="caution">
    <text evidence="2">The sequence shown here is derived from an EMBL/GenBank/DDBJ whole genome shotgun (WGS) entry which is preliminary data.</text>
</comment>
<protein>
    <recommendedName>
        <fullName evidence="1">Transposase DDE domain-containing protein</fullName>
    </recommendedName>
</protein>
<dbReference type="Pfam" id="PF13586">
    <property type="entry name" value="DDE_Tnp_1_2"/>
    <property type="match status" value="1"/>
</dbReference>
<dbReference type="OrthoDB" id="9770860at2"/>
<accession>A0A3A3GIY3</accession>